<dbReference type="InterPro" id="IPR051341">
    <property type="entry name" value="Zyg-11_UBL_adapter"/>
</dbReference>
<proteinExistence type="predicted"/>
<dbReference type="GO" id="GO:0031462">
    <property type="term" value="C:Cul2-RING ubiquitin ligase complex"/>
    <property type="evidence" value="ECO:0007669"/>
    <property type="project" value="TreeGrafter"/>
</dbReference>
<dbReference type="EMBL" id="PDUG01000002">
    <property type="protein sequence ID" value="PIC44392.1"/>
    <property type="molecule type" value="Genomic_DNA"/>
</dbReference>
<evidence type="ECO:0000259" key="1">
    <source>
        <dbReference type="Pfam" id="PF25013"/>
    </source>
</evidence>
<dbReference type="PANTHER" id="PTHR12904:SF28">
    <property type="entry name" value="ATP SYNTHASE SUBUNIT ALPHA-RELATED"/>
    <property type="match status" value="1"/>
</dbReference>
<gene>
    <name evidence="2" type="primary">Cnig_chr_II.g4770</name>
    <name evidence="2" type="ORF">B9Z55_004770</name>
</gene>
<dbReference type="InterPro" id="IPR056845">
    <property type="entry name" value="LRR_Zer-1"/>
</dbReference>
<evidence type="ECO:0000313" key="2">
    <source>
        <dbReference type="EMBL" id="PIC44392.1"/>
    </source>
</evidence>
<keyword evidence="3" id="KW-1185">Reference proteome</keyword>
<dbReference type="AlphaFoldDB" id="A0A2G5UXZ0"/>
<dbReference type="PANTHER" id="PTHR12904">
    <property type="match status" value="1"/>
</dbReference>
<dbReference type="Proteomes" id="UP000230233">
    <property type="component" value="Chromosome II"/>
</dbReference>
<dbReference type="InterPro" id="IPR032675">
    <property type="entry name" value="LRR_dom_sf"/>
</dbReference>
<dbReference type="Gene3D" id="3.80.10.10">
    <property type="entry name" value="Ribonuclease Inhibitor"/>
    <property type="match status" value="1"/>
</dbReference>
<comment type="caution">
    <text evidence="2">The sequence shown here is derived from an EMBL/GenBank/DDBJ whole genome shotgun (WGS) entry which is preliminary data.</text>
</comment>
<protein>
    <recommendedName>
        <fullName evidence="1">Zer-1-like leucine-rich repeats region domain-containing protein</fullName>
    </recommendedName>
</protein>
<feature type="domain" description="Zer-1-like leucine-rich repeats region" evidence="1">
    <location>
        <begin position="173"/>
        <end position="268"/>
    </location>
</feature>
<name>A0A2G5UXZ0_9PELO</name>
<dbReference type="OrthoDB" id="663146at2759"/>
<accession>A0A2G5UXZ0</accession>
<evidence type="ECO:0000313" key="3">
    <source>
        <dbReference type="Proteomes" id="UP000230233"/>
    </source>
</evidence>
<dbReference type="Pfam" id="PF25013">
    <property type="entry name" value="LRR_Zer-1"/>
    <property type="match status" value="1"/>
</dbReference>
<organism evidence="2 3">
    <name type="scientific">Caenorhabditis nigoni</name>
    <dbReference type="NCBI Taxonomy" id="1611254"/>
    <lineage>
        <taxon>Eukaryota</taxon>
        <taxon>Metazoa</taxon>
        <taxon>Ecdysozoa</taxon>
        <taxon>Nematoda</taxon>
        <taxon>Chromadorea</taxon>
        <taxon>Rhabditida</taxon>
        <taxon>Rhabditina</taxon>
        <taxon>Rhabditomorpha</taxon>
        <taxon>Rhabditoidea</taxon>
        <taxon>Rhabditidae</taxon>
        <taxon>Peloderinae</taxon>
        <taxon>Caenorhabditis</taxon>
    </lineage>
</organism>
<sequence>MPFPTLSELAAKSVALGIHAGDYQTISLDFPLDTKSSNAVARELVKFKKEKDFKNLETFKNQLSITEINLRNCRFDAEAVQRLSNFNLVSLKFGRLLQGYSGDTLDIVNLLIRATNNYSRRSMIHLGLPEERRTLIAGWENEVSKILPNLQSIDISYKTFGERFQFSNFCTCFPNILVLDISEAIDLSSLQGIKNLKKLQKLIMHNVKFADFNGYEELSELKNLKYLDVSIYDKEKKTNPIKEMLAAGVRMGALEFLDCSLASVTEHELKTFAENHPSLKTVVAICTPCDQSRISGVKMLNMSSPSSFSECFEYALLIDRQWLAVHFIADVIEKLQTSRGNLGNIEPRHLTKAVQFVLREPFDQAVKLLTWSYYVDSGFLNISEYRKTFL</sequence>
<dbReference type="SUPFAM" id="SSF52047">
    <property type="entry name" value="RNI-like"/>
    <property type="match status" value="1"/>
</dbReference>
<reference evidence="3" key="1">
    <citation type="submission" date="2017-10" db="EMBL/GenBank/DDBJ databases">
        <title>Rapid genome shrinkage in a self-fertile nematode reveals novel sperm competition proteins.</title>
        <authorList>
            <person name="Yin D."/>
            <person name="Schwarz E.M."/>
            <person name="Thomas C.G."/>
            <person name="Felde R.L."/>
            <person name="Korf I.F."/>
            <person name="Cutter A.D."/>
            <person name="Schartner C.M."/>
            <person name="Ralston E.J."/>
            <person name="Meyer B.J."/>
            <person name="Haag E.S."/>
        </authorList>
    </citation>
    <scope>NUCLEOTIDE SEQUENCE [LARGE SCALE GENOMIC DNA]</scope>
    <source>
        <strain evidence="3">JU1422</strain>
    </source>
</reference>